<accession>A0A085V9S3</accession>
<dbReference type="PATRIC" id="fig|317.175.peg.4678"/>
<dbReference type="PROSITE" id="PS51750">
    <property type="entry name" value="BRO_N"/>
    <property type="match status" value="1"/>
</dbReference>
<comment type="caution">
    <text evidence="2">The sequence shown here is derived from an EMBL/GenBank/DDBJ whole genome shotgun (WGS) entry which is preliminary data.</text>
</comment>
<sequence length="193" mass="22469">MQSDGQVECNFAPPRQTQSTALHPTTFHRHNRQLRTLLLESQIWFCARDFSRLMGWPLNERTTRKLDADQRRIVLLATHYGAEEELMVSESGIYELLVHHFHAENRGLRRWITNEVVPCLRDDRLPVNDAAPSLSQLCWPGLSVCLLHWQSEPWIRLRDMPRMLPLGQLPGDSGRVEGRLPWWRAVWRGVGFG</sequence>
<keyword evidence="3" id="KW-1185">Reference proteome</keyword>
<protein>
    <submittedName>
        <fullName evidence="2">Phage antirepressor protein</fullName>
    </submittedName>
</protein>
<proteinExistence type="predicted"/>
<dbReference type="AlphaFoldDB" id="A0A085V9S3"/>
<dbReference type="EMBL" id="JPQU01000076">
    <property type="protein sequence ID" value="KFE52186.1"/>
    <property type="molecule type" value="Genomic_DNA"/>
</dbReference>
<name>A0A085V9S3_PSESX</name>
<dbReference type="SMART" id="SM01040">
    <property type="entry name" value="Bro-N"/>
    <property type="match status" value="1"/>
</dbReference>
<evidence type="ECO:0000259" key="1">
    <source>
        <dbReference type="PROSITE" id="PS51750"/>
    </source>
</evidence>
<dbReference type="OrthoDB" id="6982796at2"/>
<dbReference type="InterPro" id="IPR003497">
    <property type="entry name" value="BRO_N_domain"/>
</dbReference>
<organism evidence="2 3">
    <name type="scientific">Pseudomonas syringae</name>
    <dbReference type="NCBI Taxonomy" id="317"/>
    <lineage>
        <taxon>Bacteria</taxon>
        <taxon>Pseudomonadati</taxon>
        <taxon>Pseudomonadota</taxon>
        <taxon>Gammaproteobacteria</taxon>
        <taxon>Pseudomonadales</taxon>
        <taxon>Pseudomonadaceae</taxon>
        <taxon>Pseudomonas</taxon>
    </lineage>
</organism>
<feature type="domain" description="Bro-N" evidence="1">
    <location>
        <begin position="19"/>
        <end position="124"/>
    </location>
</feature>
<dbReference type="PANTHER" id="PTHR36180">
    <property type="entry name" value="DNA-BINDING PROTEIN-RELATED-RELATED"/>
    <property type="match status" value="1"/>
</dbReference>
<evidence type="ECO:0000313" key="3">
    <source>
        <dbReference type="Proteomes" id="UP000028631"/>
    </source>
</evidence>
<dbReference type="PANTHER" id="PTHR36180:SF2">
    <property type="entry name" value="BRO FAMILY PROTEIN"/>
    <property type="match status" value="1"/>
</dbReference>
<dbReference type="Pfam" id="PF02498">
    <property type="entry name" value="Bro-N"/>
    <property type="match status" value="1"/>
</dbReference>
<dbReference type="RefSeq" id="WP_050507934.1">
    <property type="nucleotide sequence ID" value="NZ_JPQU01000076.1"/>
</dbReference>
<evidence type="ECO:0000313" key="2">
    <source>
        <dbReference type="EMBL" id="KFE52186.1"/>
    </source>
</evidence>
<reference evidence="2 3" key="1">
    <citation type="submission" date="2014-07" db="EMBL/GenBank/DDBJ databases">
        <title>Draft Genome Sequences of Environmental Pseudomonas syringae strains.</title>
        <authorList>
            <person name="Baltrus D.A."/>
            <person name="Berge O."/>
            <person name="Morris C."/>
        </authorList>
    </citation>
    <scope>NUCLEOTIDE SEQUENCE [LARGE SCALE GENOMIC DNA]</scope>
    <source>
        <strain evidence="2 3">GAW0119</strain>
    </source>
</reference>
<dbReference type="Proteomes" id="UP000028631">
    <property type="component" value="Unassembled WGS sequence"/>
</dbReference>
<gene>
    <name evidence="2" type="ORF">IV01_22455</name>
</gene>